<evidence type="ECO:0000313" key="11">
    <source>
        <dbReference type="Proteomes" id="UP001247542"/>
    </source>
</evidence>
<protein>
    <recommendedName>
        <fullName evidence="1">non-specific serine/threonine protein kinase</fullName>
        <ecNumber evidence="1">2.7.11.1</ecNumber>
    </recommendedName>
</protein>
<evidence type="ECO:0000313" key="10">
    <source>
        <dbReference type="EMBL" id="MDT3767564.1"/>
    </source>
</evidence>
<keyword evidence="5" id="KW-0418">Kinase</keyword>
<evidence type="ECO:0000256" key="4">
    <source>
        <dbReference type="ARBA" id="ARBA00022741"/>
    </source>
</evidence>
<reference evidence="10 11" key="1">
    <citation type="submission" date="2023-06" db="EMBL/GenBank/DDBJ databases">
        <title>Draft genome sequence of Gleimia hominis type strain CCUG 57540T.</title>
        <authorList>
            <person name="Salva-Serra F."/>
            <person name="Cardew S."/>
            <person name="Jensie Markopoulos S."/>
            <person name="Ohlen M."/>
            <person name="Inganas E."/>
            <person name="Svensson-Stadler L."/>
            <person name="Moore E.R.B."/>
        </authorList>
    </citation>
    <scope>NUCLEOTIDE SEQUENCE [LARGE SCALE GENOMIC DNA]</scope>
    <source>
        <strain evidence="10 11">CCUG 57540</strain>
    </source>
</reference>
<evidence type="ECO:0000256" key="2">
    <source>
        <dbReference type="ARBA" id="ARBA00022527"/>
    </source>
</evidence>
<keyword evidence="11" id="KW-1185">Reference proteome</keyword>
<dbReference type="InterPro" id="IPR011009">
    <property type="entry name" value="Kinase-like_dom_sf"/>
</dbReference>
<evidence type="ECO:0000256" key="3">
    <source>
        <dbReference type="ARBA" id="ARBA00022679"/>
    </source>
</evidence>
<keyword evidence="8" id="KW-1133">Transmembrane helix</keyword>
<evidence type="ECO:0000256" key="6">
    <source>
        <dbReference type="ARBA" id="ARBA00022840"/>
    </source>
</evidence>
<dbReference type="Gene3D" id="1.10.510.10">
    <property type="entry name" value="Transferase(Phosphotransferase) domain 1"/>
    <property type="match status" value="1"/>
</dbReference>
<dbReference type="InterPro" id="IPR000719">
    <property type="entry name" value="Prot_kinase_dom"/>
</dbReference>
<gene>
    <name evidence="10" type="ORF">QS713_05740</name>
</gene>
<dbReference type="RefSeq" id="WP_313273223.1">
    <property type="nucleotide sequence ID" value="NZ_JASXSX010000001.1"/>
</dbReference>
<feature type="domain" description="Protein kinase" evidence="9">
    <location>
        <begin position="13"/>
        <end position="206"/>
    </location>
</feature>
<keyword evidence="6" id="KW-0067">ATP-binding</keyword>
<accession>A0ABU3IB06</accession>
<proteinExistence type="predicted"/>
<feature type="compositionally biased region" description="Low complexity" evidence="7">
    <location>
        <begin position="306"/>
        <end position="333"/>
    </location>
</feature>
<keyword evidence="2" id="KW-0723">Serine/threonine-protein kinase</keyword>
<evidence type="ECO:0000259" key="9">
    <source>
        <dbReference type="SMART" id="SM00220"/>
    </source>
</evidence>
<organism evidence="10 11">
    <name type="scientific">Gleimia hominis</name>
    <dbReference type="NCBI Taxonomy" id="595468"/>
    <lineage>
        <taxon>Bacteria</taxon>
        <taxon>Bacillati</taxon>
        <taxon>Actinomycetota</taxon>
        <taxon>Actinomycetes</taxon>
        <taxon>Actinomycetales</taxon>
        <taxon>Actinomycetaceae</taxon>
        <taxon>Gleimia</taxon>
    </lineage>
</organism>
<evidence type="ECO:0000256" key="5">
    <source>
        <dbReference type="ARBA" id="ARBA00022777"/>
    </source>
</evidence>
<feature type="transmembrane region" description="Helical" evidence="8">
    <location>
        <begin position="261"/>
        <end position="286"/>
    </location>
</feature>
<sequence length="473" mass="50468">MKRTFQVDEPYVMTQSGPLWRGRDAHGACLIKFLALPLPSEQHQRVEQLAALRCSSLLVPRDLIADGQRLAVTFDEVPGTPLASRLETAGALPPMLARRVCSDIAAALTVLHEAGLAHGDLSSNNVIVSDRAVVIDTLETGGYTPGYAAPERLSESELTVNELQCSDVWSFGKLAEEMGITHDVVQQCLDSDPAARPEASALKEAFELETTPAGAGAADTDGSDTCVATQLRNELAREHTVMRTAPGRHLRPSRTRARKRLGMVLVPVGLLAGLITVGIVGIPAFFSPEEQTSVAAAPAQKTVPKSSQSDQSDPSASPSTSASPAASASPSTSGPANEPSGERGGKADSKRACMSVPAAEQILRELSTARTEAFTKADAARLSAVYPEGVDAFSADQKLITQLKQNGVSLKRVEFAYDIESVSCEANPRVKAKVTQFSSQCVKEKCVDNEPSTQDLVFTLKPDPWRINKIDRN</sequence>
<evidence type="ECO:0000256" key="7">
    <source>
        <dbReference type="SAM" id="MobiDB-lite"/>
    </source>
</evidence>
<keyword evidence="3" id="KW-0808">Transferase</keyword>
<dbReference type="PANTHER" id="PTHR43289">
    <property type="entry name" value="MITOGEN-ACTIVATED PROTEIN KINASE KINASE KINASE 20-RELATED"/>
    <property type="match status" value="1"/>
</dbReference>
<evidence type="ECO:0000256" key="1">
    <source>
        <dbReference type="ARBA" id="ARBA00012513"/>
    </source>
</evidence>
<dbReference type="PANTHER" id="PTHR43289:SF6">
    <property type="entry name" value="SERINE_THREONINE-PROTEIN KINASE NEKL-3"/>
    <property type="match status" value="1"/>
</dbReference>
<keyword evidence="8" id="KW-0812">Transmembrane</keyword>
<keyword evidence="8" id="KW-0472">Membrane</keyword>
<evidence type="ECO:0000256" key="8">
    <source>
        <dbReference type="SAM" id="Phobius"/>
    </source>
</evidence>
<name>A0ABU3IB06_9ACTO</name>
<keyword evidence="4" id="KW-0547">Nucleotide-binding</keyword>
<feature type="region of interest" description="Disordered" evidence="7">
    <location>
        <begin position="296"/>
        <end position="352"/>
    </location>
</feature>
<dbReference type="SMART" id="SM00220">
    <property type="entry name" value="S_TKc"/>
    <property type="match status" value="1"/>
</dbReference>
<comment type="caution">
    <text evidence="10">The sequence shown here is derived from an EMBL/GenBank/DDBJ whole genome shotgun (WGS) entry which is preliminary data.</text>
</comment>
<dbReference type="EC" id="2.7.11.1" evidence="1"/>
<dbReference type="SUPFAM" id="SSF56112">
    <property type="entry name" value="Protein kinase-like (PK-like)"/>
    <property type="match status" value="1"/>
</dbReference>
<dbReference type="EMBL" id="JASXSX010000001">
    <property type="protein sequence ID" value="MDT3767564.1"/>
    <property type="molecule type" value="Genomic_DNA"/>
</dbReference>
<dbReference type="Pfam" id="PF00069">
    <property type="entry name" value="Pkinase"/>
    <property type="match status" value="1"/>
</dbReference>
<feature type="compositionally biased region" description="Basic and acidic residues" evidence="7">
    <location>
        <begin position="340"/>
        <end position="351"/>
    </location>
</feature>
<dbReference type="Proteomes" id="UP001247542">
    <property type="component" value="Unassembled WGS sequence"/>
</dbReference>